<keyword evidence="2" id="KW-0539">Nucleus</keyword>
<dbReference type="Gene3D" id="1.10.287.370">
    <property type="match status" value="1"/>
</dbReference>
<dbReference type="SUPFAM" id="SSF46579">
    <property type="entry name" value="Prefoldin"/>
    <property type="match status" value="1"/>
</dbReference>
<sequence length="439" mass="51039">MNFLHNVYKKSLEENERNLNFWEAYVDDLNSLDFSIFSDKLTVPVLVPIGNKIFFRGLLKHTNEVTVSLGADYFAKCSIKQAEIIKQHRIKDAQSKLDLYRKETGYLENQLKLNKCTNDTLGQDIIETCTEEEDRIWKENHKEKVKQYNQSKEKHLDKCDNELTDNELWSRLEELELQEELEEEYLSMTNGKNYEEADNSLIIKDDIPTKPNPVNMSKQLTEVVGVPDHSNNSESKVPILEQIMIRQKDLEFKLTELQNKKGGNSKTEEDLLEKLNEIDQLDELEDEMNRLDDILNEESEESDKTTEEISTLSSKKTVTFANDDDSKTLEISLKHSDVEPDTAPYNPTSGIKKPSDIYEAISTKLLNETKSILKKTKYVNNDLKHSDENKYNIESPEIETQRETIVVKDVLEKVDENNKLHSQLRPASLFKKRRQIQMK</sequence>
<evidence type="ECO:0000256" key="2">
    <source>
        <dbReference type="ARBA" id="ARBA00023242"/>
    </source>
</evidence>
<accession>A0A821XVJ1</accession>
<evidence type="ECO:0000313" key="6">
    <source>
        <dbReference type="Proteomes" id="UP000663880"/>
    </source>
</evidence>
<feature type="coiled-coil region" evidence="4">
    <location>
        <begin position="240"/>
        <end position="315"/>
    </location>
</feature>
<dbReference type="AlphaFoldDB" id="A0A821XVJ1"/>
<dbReference type="CDD" id="cd23159">
    <property type="entry name" value="Prefoldin_URI1"/>
    <property type="match status" value="1"/>
</dbReference>
<gene>
    <name evidence="5" type="ORF">PMACD_LOCUS15603</name>
</gene>
<proteinExistence type="inferred from homology"/>
<reference evidence="5" key="1">
    <citation type="submission" date="2021-02" db="EMBL/GenBank/DDBJ databases">
        <authorList>
            <person name="Steward A R."/>
        </authorList>
    </citation>
    <scope>NUCLEOTIDE SEQUENCE</scope>
</reference>
<evidence type="ECO:0000256" key="1">
    <source>
        <dbReference type="ARBA" id="ARBA00004123"/>
    </source>
</evidence>
<evidence type="ECO:0000256" key="3">
    <source>
        <dbReference type="ARBA" id="ARBA00038295"/>
    </source>
</evidence>
<comment type="similarity">
    <text evidence="3">Belongs to the RNA polymerase II subunit 5-mediating protein family.</text>
</comment>
<dbReference type="InterPro" id="IPR052255">
    <property type="entry name" value="RNA_pol_II_subunit5-mediator"/>
</dbReference>
<name>A0A821XVJ1_9NEOP</name>
<dbReference type="GO" id="GO:0019212">
    <property type="term" value="F:phosphatase inhibitor activity"/>
    <property type="evidence" value="ECO:0007669"/>
    <property type="project" value="TreeGrafter"/>
</dbReference>
<dbReference type="PANTHER" id="PTHR15111:SF0">
    <property type="entry name" value="UNCONVENTIONAL PREFOLDIN RPB5 INTERACTOR 1"/>
    <property type="match status" value="1"/>
</dbReference>
<dbReference type="GO" id="GO:0003682">
    <property type="term" value="F:chromatin binding"/>
    <property type="evidence" value="ECO:0007669"/>
    <property type="project" value="TreeGrafter"/>
</dbReference>
<evidence type="ECO:0008006" key="7">
    <source>
        <dbReference type="Google" id="ProtNLM"/>
    </source>
</evidence>
<dbReference type="GO" id="GO:0005634">
    <property type="term" value="C:nucleus"/>
    <property type="evidence" value="ECO:0007669"/>
    <property type="project" value="UniProtKB-SubCell"/>
</dbReference>
<keyword evidence="6" id="KW-1185">Reference proteome</keyword>
<evidence type="ECO:0000256" key="4">
    <source>
        <dbReference type="SAM" id="Coils"/>
    </source>
</evidence>
<dbReference type="EMBL" id="CAJOBZ010000072">
    <property type="protein sequence ID" value="CAF4950197.1"/>
    <property type="molecule type" value="Genomic_DNA"/>
</dbReference>
<dbReference type="GO" id="GO:0000122">
    <property type="term" value="P:negative regulation of transcription by RNA polymerase II"/>
    <property type="evidence" value="ECO:0007669"/>
    <property type="project" value="TreeGrafter"/>
</dbReference>
<dbReference type="OrthoDB" id="274828at2759"/>
<keyword evidence="4" id="KW-0175">Coiled coil</keyword>
<dbReference type="InterPro" id="IPR009053">
    <property type="entry name" value="Prefoldin"/>
</dbReference>
<dbReference type="InterPro" id="IPR004127">
    <property type="entry name" value="Prefoldin_subunit_alpha"/>
</dbReference>
<comment type="subcellular location">
    <subcellularLocation>
        <location evidence="1">Nucleus</location>
    </subcellularLocation>
</comment>
<organism evidence="5 6">
    <name type="scientific">Pieris macdunnoughi</name>
    <dbReference type="NCBI Taxonomy" id="345717"/>
    <lineage>
        <taxon>Eukaryota</taxon>
        <taxon>Metazoa</taxon>
        <taxon>Ecdysozoa</taxon>
        <taxon>Arthropoda</taxon>
        <taxon>Hexapoda</taxon>
        <taxon>Insecta</taxon>
        <taxon>Pterygota</taxon>
        <taxon>Neoptera</taxon>
        <taxon>Endopterygota</taxon>
        <taxon>Lepidoptera</taxon>
        <taxon>Glossata</taxon>
        <taxon>Ditrysia</taxon>
        <taxon>Papilionoidea</taxon>
        <taxon>Pieridae</taxon>
        <taxon>Pierinae</taxon>
        <taxon>Pieris</taxon>
    </lineage>
</organism>
<protein>
    <recommendedName>
        <fullName evidence="7">Unconventional prefoldin RPB5 interactor</fullName>
    </recommendedName>
</protein>
<dbReference type="PANTHER" id="PTHR15111">
    <property type="entry name" value="RNA POLYMERASE II SUBUNIT 5-MEDIATING PROTEIN NNX3"/>
    <property type="match status" value="1"/>
</dbReference>
<evidence type="ECO:0000313" key="5">
    <source>
        <dbReference type="EMBL" id="CAF4950197.1"/>
    </source>
</evidence>
<comment type="caution">
    <text evidence="5">The sequence shown here is derived from an EMBL/GenBank/DDBJ whole genome shotgun (WGS) entry which is preliminary data.</text>
</comment>
<dbReference type="GO" id="GO:0003714">
    <property type="term" value="F:transcription corepressor activity"/>
    <property type="evidence" value="ECO:0007669"/>
    <property type="project" value="TreeGrafter"/>
</dbReference>
<dbReference type="Pfam" id="PF02996">
    <property type="entry name" value="Prefoldin"/>
    <property type="match status" value="1"/>
</dbReference>
<dbReference type="Proteomes" id="UP000663880">
    <property type="component" value="Unassembled WGS sequence"/>
</dbReference>